<keyword evidence="2" id="KW-1185">Reference proteome</keyword>
<comment type="caution">
    <text evidence="1">The sequence shown here is derived from an EMBL/GenBank/DDBJ whole genome shotgun (WGS) entry which is preliminary data.</text>
</comment>
<gene>
    <name evidence="1" type="ORF">DPEC_G00333470</name>
</gene>
<sequence>MRRVNCMHVDIVNNQAGDENRRQREGQNKEKQESMRRKAKRPKSQFMQQSQSPALASNFVWKVEAGESRVKDRKSVHTNLDQSTVTTLELSQRRRGQSD</sequence>
<organism evidence="1 2">
    <name type="scientific">Dallia pectoralis</name>
    <name type="common">Alaska blackfish</name>
    <dbReference type="NCBI Taxonomy" id="75939"/>
    <lineage>
        <taxon>Eukaryota</taxon>
        <taxon>Metazoa</taxon>
        <taxon>Chordata</taxon>
        <taxon>Craniata</taxon>
        <taxon>Vertebrata</taxon>
        <taxon>Euteleostomi</taxon>
        <taxon>Actinopterygii</taxon>
        <taxon>Neopterygii</taxon>
        <taxon>Teleostei</taxon>
        <taxon>Protacanthopterygii</taxon>
        <taxon>Esociformes</taxon>
        <taxon>Umbridae</taxon>
        <taxon>Dallia</taxon>
    </lineage>
</organism>
<dbReference type="EMBL" id="CM055760">
    <property type="protein sequence ID" value="KAJ7986928.1"/>
    <property type="molecule type" value="Genomic_DNA"/>
</dbReference>
<reference evidence="1" key="1">
    <citation type="submission" date="2021-05" db="EMBL/GenBank/DDBJ databases">
        <authorList>
            <person name="Pan Q."/>
            <person name="Jouanno E."/>
            <person name="Zahm M."/>
            <person name="Klopp C."/>
            <person name="Cabau C."/>
            <person name="Louis A."/>
            <person name="Berthelot C."/>
            <person name="Parey E."/>
            <person name="Roest Crollius H."/>
            <person name="Montfort J."/>
            <person name="Robinson-Rechavi M."/>
            <person name="Bouchez O."/>
            <person name="Lampietro C."/>
            <person name="Lopez Roques C."/>
            <person name="Donnadieu C."/>
            <person name="Postlethwait J."/>
            <person name="Bobe J."/>
            <person name="Dillon D."/>
            <person name="Chandos A."/>
            <person name="von Hippel F."/>
            <person name="Guiguen Y."/>
        </authorList>
    </citation>
    <scope>NUCLEOTIDE SEQUENCE</scope>
    <source>
        <strain evidence="1">YG-Jan2019</strain>
    </source>
</reference>
<evidence type="ECO:0000313" key="1">
    <source>
        <dbReference type="EMBL" id="KAJ7986928.1"/>
    </source>
</evidence>
<name>A0ACC2F6G3_DALPE</name>
<dbReference type="Proteomes" id="UP001157502">
    <property type="component" value="Chromosome 33"/>
</dbReference>
<accession>A0ACC2F6G3</accession>
<proteinExistence type="predicted"/>
<protein>
    <submittedName>
        <fullName evidence="1">Uncharacterized protein</fullName>
    </submittedName>
</protein>
<evidence type="ECO:0000313" key="2">
    <source>
        <dbReference type="Proteomes" id="UP001157502"/>
    </source>
</evidence>